<dbReference type="Proteomes" id="UP000184529">
    <property type="component" value="Unassembled WGS sequence"/>
</dbReference>
<protein>
    <submittedName>
        <fullName evidence="2">CobN/Magnesium Chelatase</fullName>
    </submittedName>
</protein>
<reference evidence="3" key="1">
    <citation type="submission" date="2016-11" db="EMBL/GenBank/DDBJ databases">
        <authorList>
            <person name="Varghese N."/>
            <person name="Submissions S."/>
        </authorList>
    </citation>
    <scope>NUCLEOTIDE SEQUENCE [LARGE SCALE GENOMIC DNA]</scope>
    <source>
        <strain evidence="3">DSM 16057</strain>
    </source>
</reference>
<name>A0A1M6EGC3_9FIRM</name>
<dbReference type="InterPro" id="IPR003672">
    <property type="entry name" value="CobN/Mg_chltase"/>
</dbReference>
<dbReference type="STRING" id="1121432.SAMN02745219_01184"/>
<dbReference type="EMBL" id="FQZM01000013">
    <property type="protein sequence ID" value="SHI84348.1"/>
    <property type="molecule type" value="Genomic_DNA"/>
</dbReference>
<dbReference type="Pfam" id="PF02514">
    <property type="entry name" value="CobN-Mg_chel"/>
    <property type="match status" value="1"/>
</dbReference>
<dbReference type="RefSeq" id="WP_072867976.1">
    <property type="nucleotide sequence ID" value="NZ_FQZM01000013.1"/>
</dbReference>
<sequence length="107" mass="11867">MAFNFQAWGGECYEKIAAVMWHSHTTTMRVLDLNERIEASREIESLLSGFNGRYIPAGPSGLITRGRNDVLPVGCNFYSLDPHRVSTRTAWEVGKRLAGKNSGKIPG</sequence>
<dbReference type="PANTHER" id="PTHR44119">
    <property type="entry name" value="MAGNESIUM-CHELATASE SUBUNIT CHLH, CHLOROPLASTIC"/>
    <property type="match status" value="1"/>
</dbReference>
<evidence type="ECO:0000313" key="2">
    <source>
        <dbReference type="EMBL" id="SHI84348.1"/>
    </source>
</evidence>
<accession>A0A1M6EGC3</accession>
<gene>
    <name evidence="2" type="ORF">SAMN02745219_01184</name>
</gene>
<evidence type="ECO:0000313" key="3">
    <source>
        <dbReference type="Proteomes" id="UP000184529"/>
    </source>
</evidence>
<feature type="domain" description="CobN/magnesium chelatase" evidence="1">
    <location>
        <begin position="25"/>
        <end position="99"/>
    </location>
</feature>
<organism evidence="2 3">
    <name type="scientific">Desulfofundulus thermosubterraneus DSM 16057</name>
    <dbReference type="NCBI Taxonomy" id="1121432"/>
    <lineage>
        <taxon>Bacteria</taxon>
        <taxon>Bacillati</taxon>
        <taxon>Bacillota</taxon>
        <taxon>Clostridia</taxon>
        <taxon>Eubacteriales</taxon>
        <taxon>Peptococcaceae</taxon>
        <taxon>Desulfofundulus</taxon>
    </lineage>
</organism>
<evidence type="ECO:0000259" key="1">
    <source>
        <dbReference type="Pfam" id="PF02514"/>
    </source>
</evidence>
<dbReference type="PANTHER" id="PTHR44119:SF7">
    <property type="entry name" value="MAGNESIUM CHELATASE SUBUNIT"/>
    <property type="match status" value="1"/>
</dbReference>
<dbReference type="AlphaFoldDB" id="A0A1M6EGC3"/>
<proteinExistence type="predicted"/>
<keyword evidence="3" id="KW-1185">Reference proteome</keyword>